<keyword evidence="2" id="KW-1185">Reference proteome</keyword>
<dbReference type="AlphaFoldDB" id="A0A1M6DLY2"/>
<dbReference type="EMBL" id="FQYK01000003">
    <property type="protein sequence ID" value="SHI74327.1"/>
    <property type="molecule type" value="Genomic_DNA"/>
</dbReference>
<proteinExistence type="predicted"/>
<organism evidence="1 2">
    <name type="scientific">Algibacter luteus</name>
    <dbReference type="NCBI Taxonomy" id="1178825"/>
    <lineage>
        <taxon>Bacteria</taxon>
        <taxon>Pseudomonadati</taxon>
        <taxon>Bacteroidota</taxon>
        <taxon>Flavobacteriia</taxon>
        <taxon>Flavobacteriales</taxon>
        <taxon>Flavobacteriaceae</taxon>
        <taxon>Algibacter</taxon>
    </lineage>
</organism>
<protein>
    <submittedName>
        <fullName evidence="1">Uncharacterized protein</fullName>
    </submittedName>
</protein>
<gene>
    <name evidence="1" type="ORF">SAMN05216261_1640</name>
</gene>
<dbReference type="STRING" id="1178825.SAMN05216261_1640"/>
<name>A0A1M6DLY2_9FLAO</name>
<accession>A0A1M6DLY2</accession>
<sequence>MNYAEIVYDAFDLQNRLDKYFLDKSQEAEQKYYSKIQFFDGCLRVVKKLQVIVNLDALQKEEDLFLLLKKEEKLIKKNSYIPEFMQPVSLELQDLARRLKAKSVSETISINSLEKINESLLKTKKICNELINDIGDLKISEVKKQLLKRYIWDNRHSDFIKTNESFVKYWNDNKQTNKDLIYYLHYLLNKEFFRKVVDGKAFKATYGKDFLSLYFYGDKLALSEAKKQYYKNLTVKNNHLYTILAI</sequence>
<dbReference type="Proteomes" id="UP000184396">
    <property type="component" value="Unassembled WGS sequence"/>
</dbReference>
<reference evidence="1 2" key="1">
    <citation type="submission" date="2016-11" db="EMBL/GenBank/DDBJ databases">
        <authorList>
            <person name="Jaros S."/>
            <person name="Januszkiewicz K."/>
            <person name="Wedrychowicz H."/>
        </authorList>
    </citation>
    <scope>NUCLEOTIDE SEQUENCE [LARGE SCALE GENOMIC DNA]</scope>
    <source>
        <strain evidence="1 2">CGMCC 1.12213</strain>
    </source>
</reference>
<evidence type="ECO:0000313" key="2">
    <source>
        <dbReference type="Proteomes" id="UP000184396"/>
    </source>
</evidence>
<dbReference type="RefSeq" id="WP_019386815.1">
    <property type="nucleotide sequence ID" value="NZ_ALIH01000003.1"/>
</dbReference>
<evidence type="ECO:0000313" key="1">
    <source>
        <dbReference type="EMBL" id="SHI74327.1"/>
    </source>
</evidence>